<organism evidence="5 6">
    <name type="scientific">Acanthoscelides obtectus</name>
    <name type="common">Bean weevil</name>
    <name type="synonym">Bruchus obtectus</name>
    <dbReference type="NCBI Taxonomy" id="200917"/>
    <lineage>
        <taxon>Eukaryota</taxon>
        <taxon>Metazoa</taxon>
        <taxon>Ecdysozoa</taxon>
        <taxon>Arthropoda</taxon>
        <taxon>Hexapoda</taxon>
        <taxon>Insecta</taxon>
        <taxon>Pterygota</taxon>
        <taxon>Neoptera</taxon>
        <taxon>Endopterygota</taxon>
        <taxon>Coleoptera</taxon>
        <taxon>Polyphaga</taxon>
        <taxon>Cucujiformia</taxon>
        <taxon>Chrysomeloidea</taxon>
        <taxon>Chrysomelidae</taxon>
        <taxon>Bruchinae</taxon>
        <taxon>Bruchini</taxon>
        <taxon>Acanthoscelides</taxon>
    </lineage>
</organism>
<feature type="domain" description="EGF-like" evidence="4">
    <location>
        <begin position="417"/>
        <end position="467"/>
    </location>
</feature>
<accession>A0A9P0JYL5</accession>
<feature type="domain" description="EGF-like" evidence="4">
    <location>
        <begin position="35"/>
        <end position="85"/>
    </location>
</feature>
<dbReference type="AlphaFoldDB" id="A0A9P0JYL5"/>
<evidence type="ECO:0000256" key="2">
    <source>
        <dbReference type="ARBA" id="ARBA00023157"/>
    </source>
</evidence>
<dbReference type="InterPro" id="IPR051368">
    <property type="entry name" value="SerProtInhib-TIL_Domain"/>
</dbReference>
<gene>
    <name evidence="5" type="ORF">ACAOBT_LOCUS3445</name>
</gene>
<evidence type="ECO:0000313" key="6">
    <source>
        <dbReference type="Proteomes" id="UP001152888"/>
    </source>
</evidence>
<dbReference type="SUPFAM" id="SSF57567">
    <property type="entry name" value="Serine protease inhibitors"/>
    <property type="match status" value="7"/>
</dbReference>
<keyword evidence="3" id="KW-0732">Signal</keyword>
<evidence type="ECO:0000259" key="4">
    <source>
        <dbReference type="SMART" id="SM00181"/>
    </source>
</evidence>
<keyword evidence="2" id="KW-1015">Disulfide bond</keyword>
<reference evidence="5" key="1">
    <citation type="submission" date="2022-03" db="EMBL/GenBank/DDBJ databases">
        <authorList>
            <person name="Sayadi A."/>
        </authorList>
    </citation>
    <scope>NUCLEOTIDE SEQUENCE</scope>
</reference>
<proteinExistence type="predicted"/>
<dbReference type="Pfam" id="PF01826">
    <property type="entry name" value="TIL"/>
    <property type="match status" value="3"/>
</dbReference>
<dbReference type="GO" id="GO:0030414">
    <property type="term" value="F:peptidase inhibitor activity"/>
    <property type="evidence" value="ECO:0007669"/>
    <property type="project" value="UniProtKB-KW"/>
</dbReference>
<feature type="domain" description="EGF-like" evidence="4">
    <location>
        <begin position="239"/>
        <end position="277"/>
    </location>
</feature>
<keyword evidence="1" id="KW-0646">Protease inhibitor</keyword>
<evidence type="ECO:0000256" key="3">
    <source>
        <dbReference type="SAM" id="SignalP"/>
    </source>
</evidence>
<feature type="chain" id="PRO_5040197009" description="EGF-like domain-containing protein" evidence="3">
    <location>
        <begin position="31"/>
        <end position="546"/>
    </location>
</feature>
<protein>
    <recommendedName>
        <fullName evidence="4">EGF-like domain-containing protein</fullName>
    </recommendedName>
</protein>
<dbReference type="InterPro" id="IPR036084">
    <property type="entry name" value="Ser_inhib-like_sf"/>
</dbReference>
<comment type="caution">
    <text evidence="5">The sequence shown here is derived from an EMBL/GenBank/DDBJ whole genome shotgun (WGS) entry which is preliminary data.</text>
</comment>
<evidence type="ECO:0000313" key="5">
    <source>
        <dbReference type="EMBL" id="CAH1959909.1"/>
    </source>
</evidence>
<feature type="domain" description="EGF-like" evidence="4">
    <location>
        <begin position="492"/>
        <end position="529"/>
    </location>
</feature>
<keyword evidence="6" id="KW-1185">Reference proteome</keyword>
<dbReference type="SMART" id="SM00181">
    <property type="entry name" value="EGF"/>
    <property type="match status" value="6"/>
</dbReference>
<name>A0A9P0JYL5_ACAOB</name>
<dbReference type="InterPro" id="IPR000742">
    <property type="entry name" value="EGF"/>
</dbReference>
<feature type="signal peptide" evidence="3">
    <location>
        <begin position="1"/>
        <end position="30"/>
    </location>
</feature>
<dbReference type="PANTHER" id="PTHR23259:SF70">
    <property type="entry name" value="ACCESSORY GLAND PROTEIN ACP62F-RELATED"/>
    <property type="match status" value="1"/>
</dbReference>
<dbReference type="PANTHER" id="PTHR23259">
    <property type="entry name" value="RIDDLE"/>
    <property type="match status" value="1"/>
</dbReference>
<feature type="domain" description="EGF-like" evidence="4">
    <location>
        <begin position="304"/>
        <end position="342"/>
    </location>
</feature>
<dbReference type="Proteomes" id="UP001152888">
    <property type="component" value="Unassembled WGS sequence"/>
</dbReference>
<feature type="domain" description="EGF-like" evidence="4">
    <location>
        <begin position="111"/>
        <end position="147"/>
    </location>
</feature>
<dbReference type="InterPro" id="IPR002919">
    <property type="entry name" value="TIL_dom"/>
</dbReference>
<dbReference type="EMBL" id="CAKOFQ010006685">
    <property type="protein sequence ID" value="CAH1959909.1"/>
    <property type="molecule type" value="Genomic_DNA"/>
</dbReference>
<dbReference type="CDD" id="cd19941">
    <property type="entry name" value="TIL"/>
    <property type="match status" value="4"/>
</dbReference>
<dbReference type="Gene3D" id="2.10.25.10">
    <property type="entry name" value="Laminin"/>
    <property type="match status" value="7"/>
</dbReference>
<evidence type="ECO:0000256" key="1">
    <source>
        <dbReference type="ARBA" id="ARBA00022690"/>
    </source>
</evidence>
<sequence length="546" mass="62194">MYQRECLTKVGDIKMNIVAILLLAVGAAHAHSPKRCAGVNETYLEYKSCLSTCDDLEDDSCDGQTSYGPGCYCSEGFLRKDEYCIPKDRCNALGGRYVKCPENEIFLKYRSCRENCDQNSKNCRKTLDYRPGCYCAPGYRRKNGLCIRKEKCLDQRPEDSEEQCGENEVYLTFKPCLITCGDLVRYKACNEMQYAPGCYCKQGYLRKEGRCVPNQECLESKKELLSMCGPNEEYLKYVPCLQSCSELERGTCNEEARRYAPGCYCAEGYVRRNGECISEEECSSVKSLLPGKCGTNEQYLEYEPCPKTCGDLASPECEKKIKKHAPGCYCKEGYLRRNGVCIPRRHCWHSSGEDSKLCGVNEVFLSYKFHNENCDEQGKQKHDKIQKYAPGYPGYLRKGGMCIPKEACSKQIHLQNGCDVNEEYHEYEPCQQTCNDLDSKNCDKGERKYSPGCYCREGYLMQNGVCIPKQDCYNNAKDMMMMINERYLIYKPCREKCDDSKYGNCDNSNQHAPGCYCAKGYLRKDGECVPEYQCSDSTESNSASQL</sequence>
<dbReference type="OrthoDB" id="6689276at2759"/>